<evidence type="ECO:0000259" key="11">
    <source>
        <dbReference type="Pfam" id="PF02096"/>
    </source>
</evidence>
<evidence type="ECO:0000256" key="10">
    <source>
        <dbReference type="SAM" id="Phobius"/>
    </source>
</evidence>
<dbReference type="InterPro" id="IPR017850">
    <property type="entry name" value="Alkaline_phosphatase_core_sf"/>
</dbReference>
<feature type="transmembrane region" description="Helical" evidence="10">
    <location>
        <begin position="231"/>
        <end position="250"/>
    </location>
</feature>
<keyword evidence="4 9" id="KW-0812">Transmembrane</keyword>
<dbReference type="STRING" id="545694.TREPR_2403"/>
<feature type="transmembrane region" description="Helical" evidence="10">
    <location>
        <begin position="256"/>
        <end position="275"/>
    </location>
</feature>
<dbReference type="NCBIfam" id="TIGR03592">
    <property type="entry name" value="yidC_oxa1_cterm"/>
    <property type="match status" value="1"/>
</dbReference>
<evidence type="ECO:0000256" key="5">
    <source>
        <dbReference type="ARBA" id="ARBA00022927"/>
    </source>
</evidence>
<evidence type="ECO:0000256" key="4">
    <source>
        <dbReference type="ARBA" id="ARBA00022692"/>
    </source>
</evidence>
<keyword evidence="2" id="KW-0813">Transport</keyword>
<dbReference type="InterPro" id="IPR028055">
    <property type="entry name" value="YidC/Oxa/ALB_C"/>
</dbReference>
<dbReference type="Pfam" id="PF02096">
    <property type="entry name" value="60KD_IMP"/>
    <property type="match status" value="1"/>
</dbReference>
<dbReference type="CDD" id="cd20070">
    <property type="entry name" value="5TM_YidC_Alb3"/>
    <property type="match status" value="1"/>
</dbReference>
<keyword evidence="8" id="KW-0143">Chaperone</keyword>
<reference evidence="13" key="1">
    <citation type="submission" date="2009-12" db="EMBL/GenBank/DDBJ databases">
        <title>Complete sequence of Treponema primitia strain ZAS-2.</title>
        <authorList>
            <person name="Tetu S.G."/>
            <person name="Matson E."/>
            <person name="Ren Q."/>
            <person name="Seshadri R."/>
            <person name="Elbourne L."/>
            <person name="Hassan K.A."/>
            <person name="Durkin A."/>
            <person name="Radune D."/>
            <person name="Mohamoud Y."/>
            <person name="Shay R."/>
            <person name="Jin S."/>
            <person name="Zhang X."/>
            <person name="Lucey K."/>
            <person name="Ballor N.R."/>
            <person name="Ottesen E."/>
            <person name="Rosenthal R."/>
            <person name="Allen A."/>
            <person name="Leadbetter J.R."/>
            <person name="Paulsen I.T."/>
        </authorList>
    </citation>
    <scope>NUCLEOTIDE SEQUENCE [LARGE SCALE GENOMIC DNA]</scope>
    <source>
        <strain evidence="13">ATCC BAA-887 / DSM 12427 / ZAS-2</strain>
    </source>
</reference>
<feature type="transmembrane region" description="Helical" evidence="10">
    <location>
        <begin position="6"/>
        <end position="25"/>
    </location>
</feature>
<organism evidence="12 13">
    <name type="scientific">Treponema primitia (strain ATCC BAA-887 / DSM 12427 / ZAS-2)</name>
    <dbReference type="NCBI Taxonomy" id="545694"/>
    <lineage>
        <taxon>Bacteria</taxon>
        <taxon>Pseudomonadati</taxon>
        <taxon>Spirochaetota</taxon>
        <taxon>Spirochaetia</taxon>
        <taxon>Spirochaetales</taxon>
        <taxon>Treponemataceae</taxon>
        <taxon>Treponema</taxon>
    </lineage>
</organism>
<keyword evidence="7 10" id="KW-0472">Membrane</keyword>
<gene>
    <name evidence="12" type="ordered locus">TREPR_2403</name>
</gene>
<dbReference type="AlphaFoldDB" id="F5YHH6"/>
<dbReference type="OrthoDB" id="354737at2"/>
<protein>
    <submittedName>
        <fullName evidence="12">Inner membrane protein</fullName>
    </submittedName>
</protein>
<feature type="transmembrane region" description="Helical" evidence="10">
    <location>
        <begin position="366"/>
        <end position="385"/>
    </location>
</feature>
<dbReference type="PANTHER" id="PTHR12428">
    <property type="entry name" value="OXA1"/>
    <property type="match status" value="1"/>
</dbReference>
<dbReference type="SUPFAM" id="SSF53649">
    <property type="entry name" value="Alkaline phosphatase-like"/>
    <property type="match status" value="1"/>
</dbReference>
<dbReference type="eggNOG" id="COG3119">
    <property type="taxonomic scope" value="Bacteria"/>
</dbReference>
<dbReference type="HOGENOM" id="CLU_013421_0_0_12"/>
<comment type="subcellular location">
    <subcellularLocation>
        <location evidence="1">Cell membrane</location>
        <topology evidence="1">Multi-pass membrane protein</topology>
    </subcellularLocation>
    <subcellularLocation>
        <location evidence="9">Membrane</location>
        <topology evidence="9">Multi-pass membrane protein</topology>
    </subcellularLocation>
</comment>
<evidence type="ECO:0000256" key="1">
    <source>
        <dbReference type="ARBA" id="ARBA00004651"/>
    </source>
</evidence>
<evidence type="ECO:0000256" key="9">
    <source>
        <dbReference type="RuleBase" id="RU003945"/>
    </source>
</evidence>
<keyword evidence="6 10" id="KW-1133">Transmembrane helix</keyword>
<evidence type="ECO:0000256" key="6">
    <source>
        <dbReference type="ARBA" id="ARBA00022989"/>
    </source>
</evidence>
<dbReference type="GO" id="GO:0015031">
    <property type="term" value="P:protein transport"/>
    <property type="evidence" value="ECO:0007669"/>
    <property type="project" value="UniProtKB-KW"/>
</dbReference>
<reference evidence="12 13" key="2">
    <citation type="journal article" date="2011" name="ISME J.">
        <title>RNA-seq reveals cooperative metabolic interactions between two termite-gut spirochete species in co-culture.</title>
        <authorList>
            <person name="Rosenthal A.Z."/>
            <person name="Matson E.G."/>
            <person name="Eldar A."/>
            <person name="Leadbetter J.R."/>
        </authorList>
    </citation>
    <scope>NUCLEOTIDE SEQUENCE [LARGE SCALE GENOMIC DNA]</scope>
    <source>
        <strain evidence="13">ATCC BAA-887 / DSM 12427 / ZAS-2</strain>
    </source>
</reference>
<dbReference type="GO" id="GO:0051205">
    <property type="term" value="P:protein insertion into membrane"/>
    <property type="evidence" value="ECO:0007669"/>
    <property type="project" value="TreeGrafter"/>
</dbReference>
<accession>F5YHH6</accession>
<dbReference type="GO" id="GO:0032977">
    <property type="term" value="F:membrane insertase activity"/>
    <property type="evidence" value="ECO:0007669"/>
    <property type="project" value="InterPro"/>
</dbReference>
<feature type="transmembrane region" description="Helical" evidence="10">
    <location>
        <begin position="32"/>
        <end position="53"/>
    </location>
</feature>
<dbReference type="Proteomes" id="UP000009223">
    <property type="component" value="Chromosome"/>
</dbReference>
<proteinExistence type="inferred from homology"/>
<keyword evidence="5" id="KW-0653">Protein transport</keyword>
<dbReference type="GO" id="GO:0005886">
    <property type="term" value="C:plasma membrane"/>
    <property type="evidence" value="ECO:0007669"/>
    <property type="project" value="UniProtKB-SubCell"/>
</dbReference>
<dbReference type="InterPro" id="IPR047196">
    <property type="entry name" value="YidC_ALB_C"/>
</dbReference>
<feature type="transmembrane region" description="Helical" evidence="10">
    <location>
        <begin position="148"/>
        <end position="175"/>
    </location>
</feature>
<feature type="transmembrane region" description="Helical" evidence="10">
    <location>
        <begin position="295"/>
        <end position="316"/>
    </location>
</feature>
<comment type="similarity">
    <text evidence="9">Belongs to the OXA1/ALB3/YidC family.</text>
</comment>
<keyword evidence="3" id="KW-1003">Cell membrane</keyword>
<dbReference type="RefSeq" id="WP_015707801.1">
    <property type="nucleotide sequence ID" value="NC_015578.1"/>
</dbReference>
<evidence type="ECO:0000256" key="2">
    <source>
        <dbReference type="ARBA" id="ARBA00022448"/>
    </source>
</evidence>
<dbReference type="eggNOG" id="COG0706">
    <property type="taxonomic scope" value="Bacteria"/>
</dbReference>
<feature type="transmembrane region" description="Helical" evidence="10">
    <location>
        <begin position="187"/>
        <end position="211"/>
    </location>
</feature>
<evidence type="ECO:0000256" key="7">
    <source>
        <dbReference type="ARBA" id="ARBA00023136"/>
    </source>
</evidence>
<evidence type="ECO:0000313" key="12">
    <source>
        <dbReference type="EMBL" id="AEF85878.1"/>
    </source>
</evidence>
<dbReference type="KEGG" id="tpi:TREPR_2403"/>
<evidence type="ECO:0000256" key="8">
    <source>
        <dbReference type="ARBA" id="ARBA00023186"/>
    </source>
</evidence>
<evidence type="ECO:0000313" key="13">
    <source>
        <dbReference type="Proteomes" id="UP000009223"/>
    </source>
</evidence>
<evidence type="ECO:0000256" key="3">
    <source>
        <dbReference type="ARBA" id="ARBA00022475"/>
    </source>
</evidence>
<dbReference type="InterPro" id="IPR001708">
    <property type="entry name" value="YidC/ALB3/OXA1/COX18"/>
</dbReference>
<feature type="transmembrane region" description="Helical" evidence="10">
    <location>
        <begin position="410"/>
        <end position="429"/>
    </location>
</feature>
<dbReference type="EMBL" id="CP001843">
    <property type="protein sequence ID" value="AEF85878.1"/>
    <property type="molecule type" value="Genomic_DNA"/>
</dbReference>
<sequence length="907" mass="104522">MLTILYTLIIYPLIQIIELVYLFAYRVFDNHVTAILGVSLAVSICTLPLYFIAEKHQQAERTIQKQLKPKIDRIKAVYKGDEQYLILSTYYRQNNYHPVFALRTTFSLLIQIPFFIAAYSYLSNLSAIQGISFLLIKDLGKPDRLLQFMVNSTFIYINVLPIIMTLINCIAGAIYTKGFSNNEKIQLYVMALIFLVLLYNSPSALVLYWTLNNIFSLIKNIFQKLKNKRKIIYAILIIFTIFIDIYIIFIKVSSNILKKGLACIALSFILFLPLFDKYILKIRHKEKYVNDYPIVYILMPLIILFFLTGIIIPGMLIASSVQDFSFIENYTTPFPFILQTTIQAAGLFLLWPLILYFFFGKKSNAPFIIIFTCLSFCSLINAFLIQENFGFITVSMLFSDPKPFYSDYKLSIINGLLLIAVPIIVIYLFKSKKKFILLSAQIVVLMALFGLSLFSFIRINNDFSSILKERDFADNDSNMIQPLFSLSRNSNNVLLIMLDKAVSGYIPYILDEKPELYQFLKDFTWYPNCVSYADHTMVGAPPLYGGYEYTPIEINNKDSITLVEKQKEAYLLLPRVFSESGYQVSLNDPPFDNYLQSNLSVFANYPKINAENIISKYTNQWLQKHPKVTILSFTKLLNNNLIRFSFFKESPLFFRLFIYDDGEWLTTNQFDGTSKVRGALNIDTINNYAFLDYLSYLTNINDNDTPTLNEILCQLPHDPAFLQPPEYIPANNVINRGSGPFAEDEKYHANIASFILLDKWFKYLKDNDVYDNTRIIIVSDHGSNLAVNLPGSFILPDGRNIESYNALLLYKDFHQNSEEQELTIDNTFMTNADVPLLLMNNLFDNPVNIYTGLPLKSNKEDGVVITTIPALSSRNHYKNKLKIANNQWMHIKDNIFVPENWEALTLP</sequence>
<dbReference type="Gene3D" id="3.40.720.10">
    <property type="entry name" value="Alkaline Phosphatase, subunit A"/>
    <property type="match status" value="1"/>
</dbReference>
<feature type="transmembrane region" description="Helical" evidence="10">
    <location>
        <begin position="336"/>
        <end position="359"/>
    </location>
</feature>
<name>F5YHH6_TREPZ</name>
<feature type="transmembrane region" description="Helical" evidence="10">
    <location>
        <begin position="436"/>
        <end position="457"/>
    </location>
</feature>
<feature type="domain" description="Membrane insertase YidC/Oxa/ALB C-terminal" evidence="11">
    <location>
        <begin position="33"/>
        <end position="222"/>
    </location>
</feature>
<keyword evidence="13" id="KW-1185">Reference proteome</keyword>
<dbReference type="PANTHER" id="PTHR12428:SF65">
    <property type="entry name" value="CYTOCHROME C OXIDASE ASSEMBLY PROTEIN COX18, MITOCHONDRIAL"/>
    <property type="match status" value="1"/>
</dbReference>